<name>A0A9W7ZQT6_9FUNG</name>
<keyword evidence="1" id="KW-0472">Membrane</keyword>
<evidence type="ECO:0000313" key="2">
    <source>
        <dbReference type="EMBL" id="KAJ1910837.1"/>
    </source>
</evidence>
<keyword evidence="1" id="KW-0812">Transmembrane</keyword>
<protein>
    <submittedName>
        <fullName evidence="2">Uncharacterized protein</fullName>
    </submittedName>
</protein>
<organism evidence="2 3">
    <name type="scientific">Mycoemilia scoparia</name>
    <dbReference type="NCBI Taxonomy" id="417184"/>
    <lineage>
        <taxon>Eukaryota</taxon>
        <taxon>Fungi</taxon>
        <taxon>Fungi incertae sedis</taxon>
        <taxon>Zoopagomycota</taxon>
        <taxon>Kickxellomycotina</taxon>
        <taxon>Kickxellomycetes</taxon>
        <taxon>Kickxellales</taxon>
        <taxon>Kickxellaceae</taxon>
        <taxon>Mycoemilia</taxon>
    </lineage>
</organism>
<dbReference type="AlphaFoldDB" id="A0A9W7ZQT6"/>
<feature type="transmembrane region" description="Helical" evidence="1">
    <location>
        <begin position="224"/>
        <end position="244"/>
    </location>
</feature>
<accession>A0A9W7ZQT6</accession>
<comment type="caution">
    <text evidence="2">The sequence shown here is derived from an EMBL/GenBank/DDBJ whole genome shotgun (WGS) entry which is preliminary data.</text>
</comment>
<reference evidence="2" key="1">
    <citation type="submission" date="2022-07" db="EMBL/GenBank/DDBJ databases">
        <title>Phylogenomic reconstructions and comparative analyses of Kickxellomycotina fungi.</title>
        <authorList>
            <person name="Reynolds N.K."/>
            <person name="Stajich J.E."/>
            <person name="Barry K."/>
            <person name="Grigoriev I.V."/>
            <person name="Crous P."/>
            <person name="Smith M.E."/>
        </authorList>
    </citation>
    <scope>NUCLEOTIDE SEQUENCE</scope>
    <source>
        <strain evidence="2">NBRC 100468</strain>
    </source>
</reference>
<dbReference type="Proteomes" id="UP001150538">
    <property type="component" value="Unassembled WGS sequence"/>
</dbReference>
<evidence type="ECO:0000313" key="3">
    <source>
        <dbReference type="Proteomes" id="UP001150538"/>
    </source>
</evidence>
<gene>
    <name evidence="2" type="ORF">H4219_006112</name>
</gene>
<proteinExistence type="predicted"/>
<sequence>MSFNLQTKIPDMTATVIQENLNLINRIISCYSGQTKDTDFIIQMSKCPDKMVMGNIIRRQFDEHIVRLSSEYEKCVSLEQVFGWVANFMQVSQASIRARISEYDAKYSYFCRTVDKNNDVDVESYKRAMKVHPSRVFGSLDQLFSKVNEEIKKSQVNVSGQFEDSEQFANFLLPVFTYARATASFVAICDIAFEKFKDGQTEEFKNLMAEISTNPHFEKGRDTMVVAGSTVAVGALATLLFCFIR</sequence>
<keyword evidence="3" id="KW-1185">Reference proteome</keyword>
<evidence type="ECO:0000256" key="1">
    <source>
        <dbReference type="SAM" id="Phobius"/>
    </source>
</evidence>
<keyword evidence="1" id="KW-1133">Transmembrane helix</keyword>
<dbReference type="EMBL" id="JANBPU010000521">
    <property type="protein sequence ID" value="KAJ1910837.1"/>
    <property type="molecule type" value="Genomic_DNA"/>
</dbReference>